<evidence type="ECO:0000313" key="1">
    <source>
        <dbReference type="EMBL" id="GLI36822.1"/>
    </source>
</evidence>
<protein>
    <submittedName>
        <fullName evidence="1">Uncharacterized protein</fullName>
    </submittedName>
</protein>
<reference evidence="1" key="1">
    <citation type="submission" date="2022-12" db="EMBL/GenBank/DDBJ databases">
        <title>Reference genome sequencing for broad-spectrum identification of bacterial and archaeal isolates by mass spectrometry.</title>
        <authorList>
            <person name="Sekiguchi Y."/>
            <person name="Tourlousse D.M."/>
        </authorList>
    </citation>
    <scope>NUCLEOTIDE SEQUENCE</scope>
    <source>
        <strain evidence="1">H2</strain>
    </source>
</reference>
<gene>
    <name evidence="1" type="ORF">GHYDROH2_03230</name>
</gene>
<accession>A0A9W6L9X9</accession>
<proteinExistence type="predicted"/>
<sequence length="82" mass="9189">MHLLSCHESSALKGTDAMYVARDKDKQLYLFKDLPLRGKECWWAESGVDGTYLRLDNVLFPDVTWESEPLPVSLVSASEGTA</sequence>
<comment type="caution">
    <text evidence="1">The sequence shown here is derived from an EMBL/GenBank/DDBJ whole genome shotgun (WGS) entry which is preliminary data.</text>
</comment>
<name>A0A9W6L9X9_9BACT</name>
<dbReference type="EMBL" id="BSDS01000001">
    <property type="protein sequence ID" value="GLI36822.1"/>
    <property type="molecule type" value="Genomic_DNA"/>
</dbReference>
<organism evidence="1 2">
    <name type="scientific">Geobacter hydrogenophilus</name>
    <dbReference type="NCBI Taxonomy" id="40983"/>
    <lineage>
        <taxon>Bacteria</taxon>
        <taxon>Pseudomonadati</taxon>
        <taxon>Thermodesulfobacteriota</taxon>
        <taxon>Desulfuromonadia</taxon>
        <taxon>Geobacterales</taxon>
        <taxon>Geobacteraceae</taxon>
        <taxon>Geobacter</taxon>
    </lineage>
</organism>
<dbReference type="AlphaFoldDB" id="A0A9W6L9X9"/>
<evidence type="ECO:0000313" key="2">
    <source>
        <dbReference type="Proteomes" id="UP001144352"/>
    </source>
</evidence>
<dbReference type="Proteomes" id="UP001144352">
    <property type="component" value="Unassembled WGS sequence"/>
</dbReference>
<keyword evidence="2" id="KW-1185">Reference proteome</keyword>